<evidence type="ECO:0000256" key="2">
    <source>
        <dbReference type="ARBA" id="ARBA00004323"/>
    </source>
</evidence>
<evidence type="ECO:0000256" key="13">
    <source>
        <dbReference type="ARBA" id="ARBA00023211"/>
    </source>
</evidence>
<dbReference type="RefSeq" id="XP_012688169.2">
    <property type="nucleotide sequence ID" value="XM_012832715.3"/>
</dbReference>
<dbReference type="CTD" id="797513"/>
<comment type="pathway">
    <text evidence="3">Protein modification; protein glycosylation.</text>
</comment>
<evidence type="ECO:0000256" key="15">
    <source>
        <dbReference type="ARBA" id="ARBA00065824"/>
    </source>
</evidence>
<evidence type="ECO:0000256" key="1">
    <source>
        <dbReference type="ARBA" id="ARBA00001936"/>
    </source>
</evidence>
<dbReference type="EC" id="2.4.1.-" evidence="16"/>
<proteinExistence type="inferred from homology"/>
<dbReference type="GO" id="GO:0006493">
    <property type="term" value="P:protein O-linked glycosylation"/>
    <property type="evidence" value="ECO:0007669"/>
    <property type="project" value="TreeGrafter"/>
</dbReference>
<evidence type="ECO:0000256" key="4">
    <source>
        <dbReference type="ARBA" id="ARBA00008661"/>
    </source>
</evidence>
<evidence type="ECO:0000256" key="8">
    <source>
        <dbReference type="ARBA" id="ARBA00022968"/>
    </source>
</evidence>
<dbReference type="OrthoDB" id="5957813at2759"/>
<keyword evidence="8" id="KW-0735">Signal-anchor</keyword>
<dbReference type="GO" id="GO:0008532">
    <property type="term" value="F:N-acetyllactosaminide beta-1,3-N-acetylglucosaminyltransferase activity"/>
    <property type="evidence" value="ECO:0007669"/>
    <property type="project" value="UniProtKB-EC"/>
</dbReference>
<dbReference type="GO" id="GO:0030311">
    <property type="term" value="P:poly-N-acetyllactosamine biosynthetic process"/>
    <property type="evidence" value="ECO:0007669"/>
    <property type="project" value="TreeGrafter"/>
</dbReference>
<comment type="catalytic activity">
    <reaction evidence="14">
        <text>a beta-D-galactosyl-(1-&gt;4)-N-acetyl-beta-D-glucosaminyl derivative + UDP-N-acetyl-alpha-D-glucosamine = an N-acetyl-beta-D-glucosaminyl-(1-&gt;3)-beta-D-galactosyl-(1-&gt;4)-N-acetyl-beta-D-glucosaminyl derivative + UDP + H(+)</text>
        <dbReference type="Rhea" id="RHEA:14389"/>
        <dbReference type="ChEBI" id="CHEBI:15378"/>
        <dbReference type="ChEBI" id="CHEBI:57705"/>
        <dbReference type="ChEBI" id="CHEBI:58223"/>
        <dbReference type="ChEBI" id="CHEBI:133507"/>
        <dbReference type="ChEBI" id="CHEBI:134090"/>
        <dbReference type="EC" id="2.4.1.149"/>
    </reaction>
</comment>
<gene>
    <name evidence="18" type="primary">b3gnt2l</name>
</gene>
<dbReference type="GO" id="GO:0000139">
    <property type="term" value="C:Golgi membrane"/>
    <property type="evidence" value="ECO:0007669"/>
    <property type="project" value="UniProtKB-SubCell"/>
</dbReference>
<comment type="similarity">
    <text evidence="4 16">Belongs to the glycosyltransferase 31 family.</text>
</comment>
<keyword evidence="6" id="KW-0808">Transferase</keyword>
<evidence type="ECO:0000256" key="7">
    <source>
        <dbReference type="ARBA" id="ARBA00022692"/>
    </source>
</evidence>
<keyword evidence="11" id="KW-0472">Membrane</keyword>
<dbReference type="AlphaFoldDB" id="A0A6P3W2U4"/>
<sequence>MAVFHRMKSYSRVFAATLVTCTVLVIIYSTLTLEVAGTHRDLPDISVKPGIDHPTFRVRPATADVKPNQVQISHVRTLAIQVSPGFRSAIPQSSAFWNRKLHSGLKTLDKAGNLTQPDINGNSTPESTESLQTNIADFNAYPSLYQDFLRSMHFRSPDVLINQPNKCTSRGKPDQVTLLLGIKSVPGNFEERQAVRETWGQEGVYEDSLLVRTVFLLGRSGSDDPDLTHLLSFEAQQFEDLLVWDFKDSFYNLTLKEHVFIKWSLQHCPQASFIFKGDDDVFVNTKAILKYLKSLEPAKMSKLYVGQIISQASPHRDPKIKYYVPPTFYDGPYLPYAGGGGFVFSGALLESLFSISRYIPFYPIDDVYTGMCFHALGIPPEKHSGFQTFDIREQDRGNPCVHRDLLVVHRRSPQQAIRLWRSMKSPLLMC</sequence>
<dbReference type="Proteomes" id="UP000515152">
    <property type="component" value="Chromosome 9"/>
</dbReference>
<reference evidence="18" key="1">
    <citation type="submission" date="2025-08" db="UniProtKB">
        <authorList>
            <consortium name="RefSeq"/>
        </authorList>
    </citation>
    <scope>IDENTIFICATION</scope>
</reference>
<dbReference type="InterPro" id="IPR002659">
    <property type="entry name" value="Glyco_trans_31"/>
</dbReference>
<evidence type="ECO:0000256" key="11">
    <source>
        <dbReference type="ARBA" id="ARBA00023136"/>
    </source>
</evidence>
<evidence type="ECO:0000256" key="12">
    <source>
        <dbReference type="ARBA" id="ARBA00023180"/>
    </source>
</evidence>
<evidence type="ECO:0000256" key="10">
    <source>
        <dbReference type="ARBA" id="ARBA00023034"/>
    </source>
</evidence>
<dbReference type="KEGG" id="char:105904780"/>
<evidence type="ECO:0000256" key="5">
    <source>
        <dbReference type="ARBA" id="ARBA00022676"/>
    </source>
</evidence>
<evidence type="ECO:0000256" key="3">
    <source>
        <dbReference type="ARBA" id="ARBA00004922"/>
    </source>
</evidence>
<dbReference type="PANTHER" id="PTHR11214">
    <property type="entry name" value="BETA-1,3-N-ACETYLGLUCOSAMINYLTRANSFERASE"/>
    <property type="match status" value="1"/>
</dbReference>
<name>A0A6P3W2U4_CLUHA</name>
<evidence type="ECO:0000256" key="16">
    <source>
        <dbReference type="RuleBase" id="RU363063"/>
    </source>
</evidence>
<organism evidence="17 18">
    <name type="scientific">Clupea harengus</name>
    <name type="common">Atlantic herring</name>
    <dbReference type="NCBI Taxonomy" id="7950"/>
    <lineage>
        <taxon>Eukaryota</taxon>
        <taxon>Metazoa</taxon>
        <taxon>Chordata</taxon>
        <taxon>Craniata</taxon>
        <taxon>Vertebrata</taxon>
        <taxon>Euteleostomi</taxon>
        <taxon>Actinopterygii</taxon>
        <taxon>Neopterygii</taxon>
        <taxon>Teleostei</taxon>
        <taxon>Clupei</taxon>
        <taxon>Clupeiformes</taxon>
        <taxon>Clupeoidei</taxon>
        <taxon>Clupeidae</taxon>
        <taxon>Clupea</taxon>
    </lineage>
</organism>
<keyword evidence="5 16" id="KW-0328">Glycosyltransferase</keyword>
<keyword evidence="13" id="KW-0464">Manganese</keyword>
<dbReference type="FunFam" id="3.90.550.50:FF:000010">
    <property type="entry name" value="Hexosyltransferase"/>
    <property type="match status" value="1"/>
</dbReference>
<dbReference type="GeneID" id="105904780"/>
<evidence type="ECO:0000256" key="6">
    <source>
        <dbReference type="ARBA" id="ARBA00022679"/>
    </source>
</evidence>
<keyword evidence="12" id="KW-0325">Glycoprotein</keyword>
<dbReference type="Pfam" id="PF01762">
    <property type="entry name" value="Galactosyl_T"/>
    <property type="match status" value="1"/>
</dbReference>
<evidence type="ECO:0000256" key="14">
    <source>
        <dbReference type="ARBA" id="ARBA00050470"/>
    </source>
</evidence>
<comment type="cofactor">
    <cofactor evidence="1">
        <name>Mn(2+)</name>
        <dbReference type="ChEBI" id="CHEBI:29035"/>
    </cofactor>
</comment>
<accession>A0A6P3W2U4</accession>
<evidence type="ECO:0000313" key="18">
    <source>
        <dbReference type="RefSeq" id="XP_012688169.2"/>
    </source>
</evidence>
<protein>
    <recommendedName>
        <fullName evidence="16">Hexosyltransferase</fullName>
        <ecNumber evidence="16">2.4.1.-</ecNumber>
    </recommendedName>
</protein>
<keyword evidence="7" id="KW-0812">Transmembrane</keyword>
<dbReference type="PANTHER" id="PTHR11214:SF87">
    <property type="entry name" value="UDP-GLCNAC:BETAGAL BETA-1,3-N-ACETYLGLUCOSAMINYLTRANSFERASE 8"/>
    <property type="match status" value="1"/>
</dbReference>
<comment type="subunit">
    <text evidence="15">Interacts with B3GNT8; this interaction greatly increases B3GNT2 catalytic activity, independently of B3GNT8 enzymatic activity.</text>
</comment>
<evidence type="ECO:0000256" key="9">
    <source>
        <dbReference type="ARBA" id="ARBA00022989"/>
    </source>
</evidence>
<evidence type="ECO:0000313" key="17">
    <source>
        <dbReference type="Proteomes" id="UP000515152"/>
    </source>
</evidence>
<dbReference type="Gene3D" id="3.90.550.50">
    <property type="match status" value="1"/>
</dbReference>
<comment type="subcellular location">
    <subcellularLocation>
        <location evidence="2 16">Golgi apparatus membrane</location>
        <topology evidence="2 16">Single-pass type II membrane protein</topology>
    </subcellularLocation>
</comment>
<keyword evidence="17" id="KW-1185">Reference proteome</keyword>
<keyword evidence="9" id="KW-1133">Transmembrane helix</keyword>
<dbReference type="GO" id="GO:0016262">
    <property type="term" value="F:protein N-acetylglucosaminyltransferase activity"/>
    <property type="evidence" value="ECO:0007669"/>
    <property type="project" value="TreeGrafter"/>
</dbReference>
<keyword evidence="10 16" id="KW-0333">Golgi apparatus</keyword>